<evidence type="ECO:0000313" key="2">
    <source>
        <dbReference type="EMBL" id="UQC84869.1"/>
    </source>
</evidence>
<dbReference type="AlphaFoldDB" id="A0A9Q8SWH2"/>
<accession>A0A9Q8SWH2</accession>
<dbReference type="EMBL" id="CP019477">
    <property type="protein sequence ID" value="UQC84869.1"/>
    <property type="molecule type" value="Genomic_DNA"/>
</dbReference>
<name>A0A9Q8SWH2_9PEZI</name>
<protein>
    <submittedName>
        <fullName evidence="2">Uncharacterized protein</fullName>
    </submittedName>
</protein>
<sequence length="300" mass="33816">MSENEGVVPEEVPIWRTALQTPQTYLSRGRPLVARQALPPYEIAHEDSSIRVYLLCTMPWCSRHLEHAQSRTCTVLPPHCTPPLGYKRKPMRTHCSTGQLFLCNSENLMSSLGRNVHRPADVFCRQVADLESPRGPEQAIKSMPIVSRDTTPAHETSLFAKNIAWQWRWESKMPGSTLFQQLEMTTCLISKPHNTIKQNISTAKSTNILVLHHQHIKHTQTSINQPNQTLKTLKQPTNLPLSQTSTSNLLQRTIHQTTTITQTTDTINQTDAMAPTWPVTRPKPPHPPPDPAPKPLPPSK</sequence>
<dbReference type="Proteomes" id="UP000830671">
    <property type="component" value="Chromosome 5"/>
</dbReference>
<evidence type="ECO:0000313" key="3">
    <source>
        <dbReference type="Proteomes" id="UP000830671"/>
    </source>
</evidence>
<feature type="compositionally biased region" description="Pro residues" evidence="1">
    <location>
        <begin position="281"/>
        <end position="300"/>
    </location>
</feature>
<dbReference type="KEGG" id="clup:CLUP02_10365"/>
<dbReference type="RefSeq" id="XP_049146486.1">
    <property type="nucleotide sequence ID" value="XM_049289341.1"/>
</dbReference>
<keyword evidence="3" id="KW-1185">Reference proteome</keyword>
<proteinExistence type="predicted"/>
<feature type="region of interest" description="Disordered" evidence="1">
    <location>
        <begin position="274"/>
        <end position="300"/>
    </location>
</feature>
<reference evidence="2" key="1">
    <citation type="journal article" date="2021" name="Mol. Plant Microbe Interact.">
        <title>Complete Genome Sequence of the Plant-Pathogenic Fungus Colletotrichum lupini.</title>
        <authorList>
            <person name="Baroncelli R."/>
            <person name="Pensec F."/>
            <person name="Da Lio D."/>
            <person name="Boufleur T."/>
            <person name="Vicente I."/>
            <person name="Sarrocco S."/>
            <person name="Picot A."/>
            <person name="Baraldi E."/>
            <person name="Sukno S."/>
            <person name="Thon M."/>
            <person name="Le Floch G."/>
        </authorList>
    </citation>
    <scope>NUCLEOTIDE SEQUENCE</scope>
    <source>
        <strain evidence="2">IMI 504893</strain>
    </source>
</reference>
<gene>
    <name evidence="2" type="ORF">CLUP02_10365</name>
</gene>
<organism evidence="2 3">
    <name type="scientific">Colletotrichum lupini</name>
    <dbReference type="NCBI Taxonomy" id="145971"/>
    <lineage>
        <taxon>Eukaryota</taxon>
        <taxon>Fungi</taxon>
        <taxon>Dikarya</taxon>
        <taxon>Ascomycota</taxon>
        <taxon>Pezizomycotina</taxon>
        <taxon>Sordariomycetes</taxon>
        <taxon>Hypocreomycetidae</taxon>
        <taxon>Glomerellales</taxon>
        <taxon>Glomerellaceae</taxon>
        <taxon>Colletotrichum</taxon>
        <taxon>Colletotrichum acutatum species complex</taxon>
    </lineage>
</organism>
<evidence type="ECO:0000256" key="1">
    <source>
        <dbReference type="SAM" id="MobiDB-lite"/>
    </source>
</evidence>
<dbReference type="GeneID" id="73344351"/>